<evidence type="ECO:0000256" key="9">
    <source>
        <dbReference type="ARBA" id="ARBA00049244"/>
    </source>
</evidence>
<name>A0A344UHB6_9NEIS</name>
<sequence>MNAPRFVHLRLHSEFSITDGIVRLDDAVKRAVKEQMPALGVSDLMNLFGMVKFYKSCRNKGIKPIVSADIWLENEEDRDKPYRLMLTAKNREGYRRLCELLTEAFSHNQYRGRAEVRREWLASGDNSNLLCLSGAHLGDVGVALSMGQRDEARRRADYWAKLFPGAFYLEVQRVDSPQVESVVQATLWLAGETELPVVATHPIQFMDKGDFKAHEARVCIAEGYTLGDKRRPRSFHECQHFLSADQMMERFADIPEALANTVEIAKRCNISVVLGKNYLPLFPTPDGMSLDDFLVHEAQRGLEERLKQLYPDEAEREAKRPEYDARLKFECDTIIQMGFPGYFLIVADFIQWGKGNGCPVGPGRGSGAGSLVAYSLSITDLDPLKYALLFERFLNPERVSMPDFDVDFCQENRWRVIEYTRRKYGEEAVSQIATFGTMSSKSVIRDVGRVLDLPFGLCDRLSKLIPLEANKPLSLTKAMEVEPQIGEIIESEGAGELIELAMTLEDLTRGIGMHAGGVLIAPGRLTDFCPLYIASGEGASPVSQFDKDDVEQIGLVKFDFLGLRNLTIIELAQKYIKDTTGEEVDVAHLPLDDKPAYKVFATANTTAVFQFESTGMKKMLVEAKPSKFEEIIAFVALYRPGPMDLIPDFIQRMHGAKFEYLHPLLEPVLAPTYGIMVYQEQVMQSAQVIGGYSLGGADLLRRAMGKKKVEEMVAQRAMFVQGAAKQDIPESKANEIFDYMEKFAGYGFNKSHAAAYALVAYHTAWLKAHHCAAYMAATMSTELDNTDQLKVFYDDCQDSKNGIAFLPPDVNHSFYRFVPVSRQEIRYALGAIKGTGESAVDHIVSAREAGGPFTDLFDFCKRTDKKLVNKRVIEALIRAGAFDAIEPNRALLFANVGLAMEAAEQEHANANQGGLFDMFGDDVAPAVEMAATRPWSDAVKLAEEKLAIGFYLSDHPFTAYEKEVRGFIKTPLSRLSPRKEPQLLAGFVTGIRVKVGNRGKMAFVQLDDGTAKLEVSLFAESFELNRDKLKEDVVLVVEGKVSEDSFAGPGRLRIIVDKLYSLGEARSRYARGLSLQLPAKPDIARLKSELHPFKSQDAGCLVRLAYSNGQAKGELMLPQEWGVRLDDGLLLSLSDWLGEGKVKVLW</sequence>
<evidence type="ECO:0000256" key="4">
    <source>
        <dbReference type="ARBA" id="ARBA00022490"/>
    </source>
</evidence>
<dbReference type="InterPro" id="IPR016195">
    <property type="entry name" value="Pol/histidinol_Pase-like"/>
</dbReference>
<dbReference type="Gene3D" id="3.20.20.140">
    <property type="entry name" value="Metal-dependent hydrolases"/>
    <property type="match status" value="1"/>
</dbReference>
<gene>
    <name evidence="11" type="ORF">DK843_10350</name>
</gene>
<reference evidence="11 12" key="1">
    <citation type="submission" date="2018-05" db="EMBL/GenBank/DDBJ databases">
        <title>Genome sequencing, assembly and analysis of the novel insecticidal bacterium, Chromobacterium phragmitis.</title>
        <authorList>
            <person name="Sparks M.E."/>
            <person name="Blackburn M.B."/>
            <person name="Gundersen-Rindal D.E."/>
        </authorList>
    </citation>
    <scope>NUCLEOTIDE SEQUENCE [LARGE SCALE GENOMIC DNA]</scope>
    <source>
        <strain evidence="11">IIBBL 274-1</strain>
    </source>
</reference>
<dbReference type="NCBIfam" id="NF004226">
    <property type="entry name" value="PRK05673.1"/>
    <property type="match status" value="1"/>
</dbReference>
<dbReference type="Gene3D" id="1.10.10.1600">
    <property type="entry name" value="Bacterial DNA polymerase III alpha subunit, thumb domain"/>
    <property type="match status" value="1"/>
</dbReference>
<dbReference type="CDD" id="cd07433">
    <property type="entry name" value="PHP_PolIIIA_DnaE1"/>
    <property type="match status" value="1"/>
</dbReference>
<protein>
    <recommendedName>
        <fullName evidence="3">DNA polymerase III subunit alpha</fullName>
        <ecNumber evidence="2">2.7.7.7</ecNumber>
    </recommendedName>
</protein>
<dbReference type="SUPFAM" id="SSF89550">
    <property type="entry name" value="PHP domain-like"/>
    <property type="match status" value="1"/>
</dbReference>
<dbReference type="GO" id="GO:0006260">
    <property type="term" value="P:DNA replication"/>
    <property type="evidence" value="ECO:0007669"/>
    <property type="project" value="UniProtKB-KW"/>
</dbReference>
<keyword evidence="7" id="KW-0235">DNA replication</keyword>
<dbReference type="SMART" id="SM00481">
    <property type="entry name" value="POLIIIAc"/>
    <property type="match status" value="1"/>
</dbReference>
<keyword evidence="8" id="KW-0239">DNA-directed DNA polymerase</keyword>
<dbReference type="Gene3D" id="1.10.150.870">
    <property type="match status" value="1"/>
</dbReference>
<dbReference type="PANTHER" id="PTHR32294">
    <property type="entry name" value="DNA POLYMERASE III SUBUNIT ALPHA"/>
    <property type="match status" value="1"/>
</dbReference>
<evidence type="ECO:0000256" key="8">
    <source>
        <dbReference type="ARBA" id="ARBA00022932"/>
    </source>
</evidence>
<dbReference type="Pfam" id="PF02811">
    <property type="entry name" value="PHP"/>
    <property type="match status" value="1"/>
</dbReference>
<evidence type="ECO:0000256" key="1">
    <source>
        <dbReference type="ARBA" id="ARBA00004496"/>
    </source>
</evidence>
<dbReference type="RefSeq" id="WP_114073191.1">
    <property type="nucleotide sequence ID" value="NZ_CP029554.1"/>
</dbReference>
<comment type="catalytic activity">
    <reaction evidence="9">
        <text>DNA(n) + a 2'-deoxyribonucleoside 5'-triphosphate = DNA(n+1) + diphosphate</text>
        <dbReference type="Rhea" id="RHEA:22508"/>
        <dbReference type="Rhea" id="RHEA-COMP:17339"/>
        <dbReference type="Rhea" id="RHEA-COMP:17340"/>
        <dbReference type="ChEBI" id="CHEBI:33019"/>
        <dbReference type="ChEBI" id="CHEBI:61560"/>
        <dbReference type="ChEBI" id="CHEBI:173112"/>
        <dbReference type="EC" id="2.7.7.7"/>
    </reaction>
</comment>
<accession>A0A344UHB6</accession>
<dbReference type="InterPro" id="IPR011708">
    <property type="entry name" value="DNA_pol3_alpha_NTPase_dom"/>
</dbReference>
<evidence type="ECO:0000256" key="3">
    <source>
        <dbReference type="ARBA" id="ARBA00019114"/>
    </source>
</evidence>
<proteinExistence type="predicted"/>
<dbReference type="InterPro" id="IPR029460">
    <property type="entry name" value="DNAPol_HHH"/>
</dbReference>
<evidence type="ECO:0000256" key="5">
    <source>
        <dbReference type="ARBA" id="ARBA00022679"/>
    </source>
</evidence>
<evidence type="ECO:0000259" key="10">
    <source>
        <dbReference type="SMART" id="SM00481"/>
    </source>
</evidence>
<dbReference type="EMBL" id="CP029554">
    <property type="protein sequence ID" value="AXE34664.1"/>
    <property type="molecule type" value="Genomic_DNA"/>
</dbReference>
<dbReference type="InterPro" id="IPR049821">
    <property type="entry name" value="PolIIIA_DnaE1_PHP"/>
</dbReference>
<dbReference type="GO" id="GO:0003887">
    <property type="term" value="F:DNA-directed DNA polymerase activity"/>
    <property type="evidence" value="ECO:0007669"/>
    <property type="project" value="UniProtKB-KW"/>
</dbReference>
<evidence type="ECO:0000313" key="12">
    <source>
        <dbReference type="Proteomes" id="UP000252038"/>
    </source>
</evidence>
<comment type="subcellular location">
    <subcellularLocation>
        <location evidence="1">Cytoplasm</location>
    </subcellularLocation>
</comment>
<evidence type="ECO:0000256" key="6">
    <source>
        <dbReference type="ARBA" id="ARBA00022695"/>
    </source>
</evidence>
<keyword evidence="6" id="KW-0548">Nucleotidyltransferase</keyword>
<dbReference type="InterPro" id="IPR003141">
    <property type="entry name" value="Pol/His_phosphatase_N"/>
</dbReference>
<dbReference type="GO" id="GO:0005737">
    <property type="term" value="C:cytoplasm"/>
    <property type="evidence" value="ECO:0007669"/>
    <property type="project" value="UniProtKB-SubCell"/>
</dbReference>
<dbReference type="Pfam" id="PF07733">
    <property type="entry name" value="DNA_pol3_alpha"/>
    <property type="match status" value="1"/>
</dbReference>
<dbReference type="NCBIfam" id="TIGR00594">
    <property type="entry name" value="polc"/>
    <property type="match status" value="1"/>
</dbReference>
<evidence type="ECO:0000256" key="2">
    <source>
        <dbReference type="ARBA" id="ARBA00012417"/>
    </source>
</evidence>
<evidence type="ECO:0000313" key="11">
    <source>
        <dbReference type="EMBL" id="AXE34664.1"/>
    </source>
</evidence>
<organism evidence="11 12">
    <name type="scientific">Chromobacterium phragmitis</name>
    <dbReference type="NCBI Taxonomy" id="2202141"/>
    <lineage>
        <taxon>Bacteria</taxon>
        <taxon>Pseudomonadati</taxon>
        <taxon>Pseudomonadota</taxon>
        <taxon>Betaproteobacteria</taxon>
        <taxon>Neisseriales</taxon>
        <taxon>Chromobacteriaceae</taxon>
        <taxon>Chromobacterium</taxon>
    </lineage>
</organism>
<dbReference type="EC" id="2.7.7.7" evidence="2"/>
<dbReference type="GO" id="GO:0003676">
    <property type="term" value="F:nucleic acid binding"/>
    <property type="evidence" value="ECO:0007669"/>
    <property type="project" value="InterPro"/>
</dbReference>
<evidence type="ECO:0000256" key="7">
    <source>
        <dbReference type="ARBA" id="ARBA00022705"/>
    </source>
</evidence>
<dbReference type="PANTHER" id="PTHR32294:SF0">
    <property type="entry name" value="DNA POLYMERASE III SUBUNIT ALPHA"/>
    <property type="match status" value="1"/>
</dbReference>
<dbReference type="Pfam" id="PF01336">
    <property type="entry name" value="tRNA_anti-codon"/>
    <property type="match status" value="1"/>
</dbReference>
<dbReference type="InterPro" id="IPR040982">
    <property type="entry name" value="DNA_pol3_finger"/>
</dbReference>
<dbReference type="KEGG" id="chrb:DK843_10350"/>
<dbReference type="InterPro" id="IPR004013">
    <property type="entry name" value="PHP_dom"/>
</dbReference>
<dbReference type="CDD" id="cd04485">
    <property type="entry name" value="DnaE_OBF"/>
    <property type="match status" value="1"/>
</dbReference>
<dbReference type="Pfam" id="PF14579">
    <property type="entry name" value="HHH_6"/>
    <property type="match status" value="1"/>
</dbReference>
<keyword evidence="5" id="KW-0808">Transferase</keyword>
<dbReference type="InterPro" id="IPR004805">
    <property type="entry name" value="DnaE2/DnaE/PolC"/>
</dbReference>
<dbReference type="InterPro" id="IPR004365">
    <property type="entry name" value="NA-bd_OB_tRNA"/>
</dbReference>
<dbReference type="Pfam" id="PF17657">
    <property type="entry name" value="DNA_pol3_finger"/>
    <property type="match status" value="1"/>
</dbReference>
<feature type="domain" description="Polymerase/histidinol phosphatase N-terminal" evidence="10">
    <location>
        <begin position="7"/>
        <end position="74"/>
    </location>
</feature>
<dbReference type="AlphaFoldDB" id="A0A344UHB6"/>
<keyword evidence="4" id="KW-0963">Cytoplasm</keyword>
<dbReference type="GO" id="GO:0008408">
    <property type="term" value="F:3'-5' exonuclease activity"/>
    <property type="evidence" value="ECO:0007669"/>
    <property type="project" value="InterPro"/>
</dbReference>
<dbReference type="InterPro" id="IPR041931">
    <property type="entry name" value="DNA_pol3_alpha_thumb_dom"/>
</dbReference>
<dbReference type="Proteomes" id="UP000252038">
    <property type="component" value="Chromosome"/>
</dbReference>